<reference evidence="3" key="1">
    <citation type="submission" date="2024-07" db="EMBL/GenBank/DDBJ databases">
        <title>Two chromosome-level genome assemblies of Korean endemic species Abeliophyllum distichum and Forsythia ovata (Oleaceae).</title>
        <authorList>
            <person name="Jang H."/>
        </authorList>
    </citation>
    <scope>NUCLEOTIDE SEQUENCE [LARGE SCALE GENOMIC DNA]</scope>
</reference>
<dbReference type="EMBL" id="JBFOLJ010000011">
    <property type="protein sequence ID" value="KAL2493564.1"/>
    <property type="molecule type" value="Genomic_DNA"/>
</dbReference>
<gene>
    <name evidence="2" type="ORF">Fot_37321</name>
</gene>
<evidence type="ECO:0000313" key="2">
    <source>
        <dbReference type="EMBL" id="KAL2493564.1"/>
    </source>
</evidence>
<proteinExistence type="predicted"/>
<accession>A0ABD1RYN1</accession>
<protein>
    <submittedName>
        <fullName evidence="2">Uncharacterized protein</fullName>
    </submittedName>
</protein>
<evidence type="ECO:0000313" key="3">
    <source>
        <dbReference type="Proteomes" id="UP001604277"/>
    </source>
</evidence>
<evidence type="ECO:0000256" key="1">
    <source>
        <dbReference type="SAM" id="MobiDB-lite"/>
    </source>
</evidence>
<organism evidence="2 3">
    <name type="scientific">Forsythia ovata</name>
    <dbReference type="NCBI Taxonomy" id="205694"/>
    <lineage>
        <taxon>Eukaryota</taxon>
        <taxon>Viridiplantae</taxon>
        <taxon>Streptophyta</taxon>
        <taxon>Embryophyta</taxon>
        <taxon>Tracheophyta</taxon>
        <taxon>Spermatophyta</taxon>
        <taxon>Magnoliopsida</taxon>
        <taxon>eudicotyledons</taxon>
        <taxon>Gunneridae</taxon>
        <taxon>Pentapetalae</taxon>
        <taxon>asterids</taxon>
        <taxon>lamiids</taxon>
        <taxon>Lamiales</taxon>
        <taxon>Oleaceae</taxon>
        <taxon>Forsythieae</taxon>
        <taxon>Forsythia</taxon>
    </lineage>
</organism>
<dbReference type="PANTHER" id="PTHR36703">
    <property type="entry name" value="TRIACYLGLYCEROL LIPASE-LIKE PROTEIN"/>
    <property type="match status" value="1"/>
</dbReference>
<dbReference type="Proteomes" id="UP001604277">
    <property type="component" value="Unassembled WGS sequence"/>
</dbReference>
<name>A0ABD1RYN1_9LAMI</name>
<dbReference type="AlphaFoldDB" id="A0ABD1RYN1"/>
<keyword evidence="3" id="KW-1185">Reference proteome</keyword>
<dbReference type="PANTHER" id="PTHR36703:SF1">
    <property type="entry name" value="TRIACYLGLYCEROL LIPASE-LIKE PROTEIN"/>
    <property type="match status" value="1"/>
</dbReference>
<comment type="caution">
    <text evidence="2">The sequence shown here is derived from an EMBL/GenBank/DDBJ whole genome shotgun (WGS) entry which is preliminary data.</text>
</comment>
<feature type="region of interest" description="Disordered" evidence="1">
    <location>
        <begin position="65"/>
        <end position="97"/>
    </location>
</feature>
<sequence length="260" mass="28410">MALEFFLVVCQICSDGSDQVLKAKLSEELLPISFGVMSKTWIDSNCMKFSVPGVLDSLPLATNNEVPPSPGVASPKVVEEKSSSKNSVAGSEDCGPDGLVGEVGGEIFERHRVVFTVSTSIASVATAWAGYTIRHLHESRVEQKLESIEKAMKSNYQIEDPEFKKLVSGTVSFPSCVATAGTTLIIGYGLGWRGGKWYANRKFRKEQMKLLGQIKLKNPFRFLRRPLLRPKLQESATKTSVTLQKDTCVAQCSGRTSPAC</sequence>